<dbReference type="RefSeq" id="WP_145242181.1">
    <property type="nucleotide sequence ID" value="NZ_CP036273.1"/>
</dbReference>
<keyword evidence="7" id="KW-1185">Reference proteome</keyword>
<dbReference type="Pfam" id="PF04542">
    <property type="entry name" value="Sigma70_r2"/>
    <property type="match status" value="1"/>
</dbReference>
<keyword evidence="3" id="KW-0804">Transcription</keyword>
<dbReference type="OrthoDB" id="257668at2"/>
<organism evidence="6 7">
    <name type="scientific">Urbifossiella limnaea</name>
    <dbReference type="NCBI Taxonomy" id="2528023"/>
    <lineage>
        <taxon>Bacteria</taxon>
        <taxon>Pseudomonadati</taxon>
        <taxon>Planctomycetota</taxon>
        <taxon>Planctomycetia</taxon>
        <taxon>Gemmatales</taxon>
        <taxon>Gemmataceae</taxon>
        <taxon>Urbifossiella</taxon>
    </lineage>
</organism>
<dbReference type="Proteomes" id="UP000319576">
    <property type="component" value="Chromosome"/>
</dbReference>
<evidence type="ECO:0000313" key="6">
    <source>
        <dbReference type="EMBL" id="QDU22444.1"/>
    </source>
</evidence>
<evidence type="ECO:0000256" key="3">
    <source>
        <dbReference type="ARBA" id="ARBA00023163"/>
    </source>
</evidence>
<evidence type="ECO:0000256" key="2">
    <source>
        <dbReference type="ARBA" id="ARBA00023082"/>
    </source>
</evidence>
<dbReference type="InterPro" id="IPR013325">
    <property type="entry name" value="RNA_pol_sigma_r2"/>
</dbReference>
<name>A0A517XY59_9BACT</name>
<accession>A0A517XY59</accession>
<sequence length="218" mass="24847">MTTESDRLLVQRVKENPRKSRAYEEAWNELFTRYRGRLAAYVRRRLKDQAAVDDVVQETFVGLGNSLSNFDDRRDLQTWLFTIASHKVTDHLRRVGRRPVQPGGDAEEEGMDRAADERQRPASSLARSAERRDSEEEALGRALTLLVREWLTKGEFVSVMTLELLLVKGWANKDVAARVGITEQQVANLKFQAKRRLHDTLAAAQLSADVFPELRAGE</sequence>
<dbReference type="GO" id="GO:0016987">
    <property type="term" value="F:sigma factor activity"/>
    <property type="evidence" value="ECO:0007669"/>
    <property type="project" value="UniProtKB-KW"/>
</dbReference>
<evidence type="ECO:0000259" key="5">
    <source>
        <dbReference type="Pfam" id="PF04542"/>
    </source>
</evidence>
<evidence type="ECO:0000256" key="4">
    <source>
        <dbReference type="SAM" id="MobiDB-lite"/>
    </source>
</evidence>
<evidence type="ECO:0000256" key="1">
    <source>
        <dbReference type="ARBA" id="ARBA00023015"/>
    </source>
</evidence>
<dbReference type="NCBIfam" id="TIGR02937">
    <property type="entry name" value="sigma70-ECF"/>
    <property type="match status" value="1"/>
</dbReference>
<dbReference type="PANTHER" id="PTHR43133">
    <property type="entry name" value="RNA POLYMERASE ECF-TYPE SIGMA FACTO"/>
    <property type="match status" value="1"/>
</dbReference>
<gene>
    <name evidence="6" type="primary">rpoE_6</name>
    <name evidence="6" type="ORF">ETAA1_44240</name>
</gene>
<feature type="domain" description="RNA polymerase sigma-70 region 2" evidence="5">
    <location>
        <begin position="30"/>
        <end position="97"/>
    </location>
</feature>
<proteinExistence type="predicted"/>
<reference evidence="6 7" key="1">
    <citation type="submission" date="2019-02" db="EMBL/GenBank/DDBJ databases">
        <title>Deep-cultivation of Planctomycetes and their phenomic and genomic characterization uncovers novel biology.</title>
        <authorList>
            <person name="Wiegand S."/>
            <person name="Jogler M."/>
            <person name="Boedeker C."/>
            <person name="Pinto D."/>
            <person name="Vollmers J."/>
            <person name="Rivas-Marin E."/>
            <person name="Kohn T."/>
            <person name="Peeters S.H."/>
            <person name="Heuer A."/>
            <person name="Rast P."/>
            <person name="Oberbeckmann S."/>
            <person name="Bunk B."/>
            <person name="Jeske O."/>
            <person name="Meyerdierks A."/>
            <person name="Storesund J.E."/>
            <person name="Kallscheuer N."/>
            <person name="Luecker S."/>
            <person name="Lage O.M."/>
            <person name="Pohl T."/>
            <person name="Merkel B.J."/>
            <person name="Hornburger P."/>
            <person name="Mueller R.-W."/>
            <person name="Bruemmer F."/>
            <person name="Labrenz M."/>
            <person name="Spormann A.M."/>
            <person name="Op den Camp H."/>
            <person name="Overmann J."/>
            <person name="Amann R."/>
            <person name="Jetten M.S.M."/>
            <person name="Mascher T."/>
            <person name="Medema M.H."/>
            <person name="Devos D.P."/>
            <person name="Kaster A.-K."/>
            <person name="Ovreas L."/>
            <person name="Rohde M."/>
            <person name="Galperin M.Y."/>
            <person name="Jogler C."/>
        </authorList>
    </citation>
    <scope>NUCLEOTIDE SEQUENCE [LARGE SCALE GENOMIC DNA]</scope>
    <source>
        <strain evidence="6 7">ETA_A1</strain>
    </source>
</reference>
<dbReference type="AlphaFoldDB" id="A0A517XY59"/>
<dbReference type="SUPFAM" id="SSF88946">
    <property type="entry name" value="Sigma2 domain of RNA polymerase sigma factors"/>
    <property type="match status" value="1"/>
</dbReference>
<feature type="region of interest" description="Disordered" evidence="4">
    <location>
        <begin position="94"/>
        <end position="133"/>
    </location>
</feature>
<keyword evidence="2" id="KW-0731">Sigma factor</keyword>
<protein>
    <submittedName>
        <fullName evidence="6">ECF RNA polymerase sigma-E factor</fullName>
    </submittedName>
</protein>
<dbReference type="Gene3D" id="1.10.1740.10">
    <property type="match status" value="1"/>
</dbReference>
<dbReference type="EMBL" id="CP036273">
    <property type="protein sequence ID" value="QDU22444.1"/>
    <property type="molecule type" value="Genomic_DNA"/>
</dbReference>
<dbReference type="InterPro" id="IPR007627">
    <property type="entry name" value="RNA_pol_sigma70_r2"/>
</dbReference>
<keyword evidence="1" id="KW-0805">Transcription regulation</keyword>
<dbReference type="PANTHER" id="PTHR43133:SF62">
    <property type="entry name" value="RNA POLYMERASE SIGMA FACTOR SIGZ"/>
    <property type="match status" value="1"/>
</dbReference>
<dbReference type="InterPro" id="IPR014284">
    <property type="entry name" value="RNA_pol_sigma-70_dom"/>
</dbReference>
<feature type="compositionally biased region" description="Basic and acidic residues" evidence="4">
    <location>
        <begin position="111"/>
        <end position="120"/>
    </location>
</feature>
<evidence type="ECO:0000313" key="7">
    <source>
        <dbReference type="Proteomes" id="UP000319576"/>
    </source>
</evidence>
<dbReference type="GO" id="GO:0006352">
    <property type="term" value="P:DNA-templated transcription initiation"/>
    <property type="evidence" value="ECO:0007669"/>
    <property type="project" value="InterPro"/>
</dbReference>
<dbReference type="KEGG" id="uli:ETAA1_44240"/>
<dbReference type="InterPro" id="IPR039425">
    <property type="entry name" value="RNA_pol_sigma-70-like"/>
</dbReference>